<dbReference type="CDD" id="cd06579">
    <property type="entry name" value="TM_PBP1_transp_AraH_like"/>
    <property type="match status" value="1"/>
</dbReference>
<proteinExistence type="predicted"/>
<keyword evidence="4" id="KW-0997">Cell inner membrane</keyword>
<comment type="caution">
    <text evidence="10">The sequence shown here is derived from an EMBL/GenBank/DDBJ whole genome shotgun (WGS) entry which is preliminary data.</text>
</comment>
<reference evidence="10 11" key="1">
    <citation type="submission" date="2020-08" db="EMBL/GenBank/DDBJ databases">
        <title>Genome public.</title>
        <authorList>
            <person name="Liu C."/>
            <person name="Sun Q."/>
        </authorList>
    </citation>
    <scope>NUCLEOTIDE SEQUENCE [LARGE SCALE GENOMIC DNA]</scope>
    <source>
        <strain evidence="10 11">BX1</strain>
    </source>
</reference>
<evidence type="ECO:0000256" key="6">
    <source>
        <dbReference type="ARBA" id="ARBA00022989"/>
    </source>
</evidence>
<keyword evidence="3" id="KW-1003">Cell membrane</keyword>
<feature type="transmembrane region" description="Helical" evidence="9">
    <location>
        <begin position="259"/>
        <end position="283"/>
    </location>
</feature>
<evidence type="ECO:0000313" key="10">
    <source>
        <dbReference type="EMBL" id="MBC8575914.1"/>
    </source>
</evidence>
<evidence type="ECO:0000256" key="2">
    <source>
        <dbReference type="ARBA" id="ARBA00022448"/>
    </source>
</evidence>
<organism evidence="10 11">
    <name type="scientific">Yanshouia hominis</name>
    <dbReference type="NCBI Taxonomy" id="2763673"/>
    <lineage>
        <taxon>Bacteria</taxon>
        <taxon>Bacillati</taxon>
        <taxon>Bacillota</taxon>
        <taxon>Clostridia</taxon>
        <taxon>Eubacteriales</taxon>
        <taxon>Oscillospiraceae</taxon>
        <taxon>Yanshouia</taxon>
    </lineage>
</organism>
<feature type="transmembrane region" description="Helical" evidence="9">
    <location>
        <begin position="217"/>
        <end position="239"/>
    </location>
</feature>
<dbReference type="InterPro" id="IPR001851">
    <property type="entry name" value="ABC_transp_permease"/>
</dbReference>
<dbReference type="PANTHER" id="PTHR32196">
    <property type="entry name" value="ABC TRANSPORTER PERMEASE PROTEIN YPHD-RELATED-RELATED"/>
    <property type="match status" value="1"/>
</dbReference>
<evidence type="ECO:0000256" key="7">
    <source>
        <dbReference type="ARBA" id="ARBA00023136"/>
    </source>
</evidence>
<evidence type="ECO:0000256" key="8">
    <source>
        <dbReference type="ARBA" id="ARBA00039381"/>
    </source>
</evidence>
<sequence length="321" mass="33949">MGKKEINLKSLFKGVGGAFFALILMVLALCVFTDTFATRLNFVNLLKQITCNCLLSFGLTCCLITGFPDLSVGSHVALATVEVCMYQNMGMSLEVSILLTLAVGVVIGAVNGFIFSRTGMPAYIVTLAMQNVLRGIAYVLTNGGAVIVANDVGMKFFNLSNATIANWIPYSTLILVVAFVIINTMLTRTVFGRHMYAVGGNSSTAIYSGIDVKNIRLVVYTISGLLAAIAGVLTASRVYSGQPTTGVGFEGEAIASAVLGGVSFTGGIGTLSGSLIGILIMGVMSNGMNLLQVNYYWQLVVKGIIILVAVYVDQVKRSKTK</sequence>
<feature type="transmembrane region" description="Helical" evidence="9">
    <location>
        <begin position="15"/>
        <end position="37"/>
    </location>
</feature>
<feature type="transmembrane region" description="Helical" evidence="9">
    <location>
        <begin position="167"/>
        <end position="186"/>
    </location>
</feature>
<comment type="subcellular location">
    <subcellularLocation>
        <location evidence="1">Cell membrane</location>
        <topology evidence="1">Multi-pass membrane protein</topology>
    </subcellularLocation>
</comment>
<evidence type="ECO:0000256" key="1">
    <source>
        <dbReference type="ARBA" id="ARBA00004651"/>
    </source>
</evidence>
<keyword evidence="11" id="KW-1185">Reference proteome</keyword>
<evidence type="ECO:0000313" key="11">
    <source>
        <dbReference type="Proteomes" id="UP000658131"/>
    </source>
</evidence>
<dbReference type="Proteomes" id="UP000658131">
    <property type="component" value="Unassembled WGS sequence"/>
</dbReference>
<dbReference type="EMBL" id="JACRTB010000007">
    <property type="protein sequence ID" value="MBC8575914.1"/>
    <property type="molecule type" value="Genomic_DNA"/>
</dbReference>
<gene>
    <name evidence="10" type="ORF">H8717_05740</name>
</gene>
<feature type="transmembrane region" description="Helical" evidence="9">
    <location>
        <begin position="122"/>
        <end position="147"/>
    </location>
</feature>
<evidence type="ECO:0000256" key="4">
    <source>
        <dbReference type="ARBA" id="ARBA00022519"/>
    </source>
</evidence>
<feature type="transmembrane region" description="Helical" evidence="9">
    <location>
        <begin position="49"/>
        <end position="67"/>
    </location>
</feature>
<protein>
    <recommendedName>
        <fullName evidence="8">Autoinducer 2 import system permease protein LsrD</fullName>
    </recommendedName>
</protein>
<dbReference type="PANTHER" id="PTHR32196:SF71">
    <property type="entry name" value="AUTOINDUCER 2 IMPORT SYSTEM PERMEASE PROTEIN LSRD"/>
    <property type="match status" value="1"/>
</dbReference>
<evidence type="ECO:0000256" key="3">
    <source>
        <dbReference type="ARBA" id="ARBA00022475"/>
    </source>
</evidence>
<evidence type="ECO:0000256" key="9">
    <source>
        <dbReference type="SAM" id="Phobius"/>
    </source>
</evidence>
<keyword evidence="6 9" id="KW-1133">Transmembrane helix</keyword>
<accession>A0ABR7NHN0</accession>
<feature type="transmembrane region" description="Helical" evidence="9">
    <location>
        <begin position="295"/>
        <end position="312"/>
    </location>
</feature>
<keyword evidence="5 9" id="KW-0812">Transmembrane</keyword>
<keyword evidence="7 9" id="KW-0472">Membrane</keyword>
<keyword evidence="2" id="KW-0813">Transport</keyword>
<evidence type="ECO:0000256" key="5">
    <source>
        <dbReference type="ARBA" id="ARBA00022692"/>
    </source>
</evidence>
<feature type="transmembrane region" description="Helical" evidence="9">
    <location>
        <begin position="95"/>
        <end position="115"/>
    </location>
</feature>
<dbReference type="Pfam" id="PF02653">
    <property type="entry name" value="BPD_transp_2"/>
    <property type="match status" value="1"/>
</dbReference>
<name>A0ABR7NHN0_9FIRM</name>
<dbReference type="RefSeq" id="WP_262399482.1">
    <property type="nucleotide sequence ID" value="NZ_JACRTB010000007.1"/>
</dbReference>